<sequence length="81" mass="9127">MSSLNTIQHAIGASSHVESLIQHNHRTWSNEVRGSLHHHSSVEEMRMDPYSHHNLPDFNLLKLCAETSTSNLIIVGPQYLA</sequence>
<dbReference type="EMBL" id="AC148816">
    <property type="protein sequence ID" value="ABD28430.1"/>
    <property type="molecule type" value="Genomic_DNA"/>
</dbReference>
<name>Q2HVL7_MEDTR</name>
<reference evidence="1" key="1">
    <citation type="submission" date="2004-07" db="EMBL/GenBank/DDBJ databases">
        <authorList>
            <person name="Town C.D."/>
        </authorList>
    </citation>
    <scope>NUCLEOTIDE SEQUENCE</scope>
</reference>
<gene>
    <name evidence="1" type="ORF">MtrDRAFT_AC148816g23v2</name>
</gene>
<protein>
    <submittedName>
        <fullName evidence="1">Uncharacterized protein</fullName>
    </submittedName>
</protein>
<reference evidence="1" key="2">
    <citation type="submission" date="2007-03" db="EMBL/GenBank/DDBJ databases">
        <authorList>
            <consortium name="The International Medicago Genome Annotation Group"/>
        </authorList>
    </citation>
    <scope>NUCLEOTIDE SEQUENCE</scope>
</reference>
<accession>Q2HVL7</accession>
<evidence type="ECO:0000313" key="1">
    <source>
        <dbReference type="EMBL" id="ABD28430.1"/>
    </source>
</evidence>
<organism evidence="1">
    <name type="scientific">Medicago truncatula</name>
    <name type="common">Barrel medic</name>
    <name type="synonym">Medicago tribuloides</name>
    <dbReference type="NCBI Taxonomy" id="3880"/>
    <lineage>
        <taxon>Eukaryota</taxon>
        <taxon>Viridiplantae</taxon>
        <taxon>Streptophyta</taxon>
        <taxon>Embryophyta</taxon>
        <taxon>Tracheophyta</taxon>
        <taxon>Spermatophyta</taxon>
        <taxon>Magnoliopsida</taxon>
        <taxon>eudicotyledons</taxon>
        <taxon>Gunneridae</taxon>
        <taxon>Pentapetalae</taxon>
        <taxon>rosids</taxon>
        <taxon>fabids</taxon>
        <taxon>Fabales</taxon>
        <taxon>Fabaceae</taxon>
        <taxon>Papilionoideae</taxon>
        <taxon>50 kb inversion clade</taxon>
        <taxon>NPAAA clade</taxon>
        <taxon>Hologalegina</taxon>
        <taxon>IRL clade</taxon>
        <taxon>Trifolieae</taxon>
        <taxon>Medicago</taxon>
    </lineage>
</organism>
<proteinExistence type="predicted"/>
<dbReference type="AlphaFoldDB" id="Q2HVL7"/>